<gene>
    <name evidence="1" type="ORF">SH601_00065</name>
</gene>
<sequence>MFTDARKNKITELIQQNPYHFSSEKLGEKLSVSARTIRKEIKEINEQKTISGFTILNKTSKGYYLNVMDKDVYLSFQTIHDNTYSYFDVNQKDERIKLFIFLLLNHADFQTIEELAEKMYVSRSTLTNDLDKAKLILNKYDLKLESKVGKGIKLIGKEDDKRYTQLSLIDESLDTKNMLQYFEWKEQDFYLEELQLQLPGQLAKYNLSMADDNIENLIFHILIMVDRIKQGFVMEQSNVYDENNNCGKFVQDVRKRLERLFEVELSAGELDYLYVQIRSKLTVTEEDITSHKQAKVYIDSLLKEINENYYYDLSHDSQLKKDLQTHIYSMLFRVEHKIRVRNPMEQHIKRHYPLAFEVTLFGVEALKEEYDYTINQGEIAYLALHIGASLERNYQVKYERHHSCLIVCGSGYGTARMIEVNMKKTMPDIFVTRVMSAQDYNRLEYIEEDVVITTIQIEERNRPVYQVDTLPSRKQLLQLDRKISAEVNQSIDIFSRFFSPELFIKANCENKNDVIERMSNLLEAEGVLDKRKEFVDSIHEREQLGSTVLGEGIAVPHPMGIIAKRTKVGVVLLEKPVTWAKNQQVQLIFLLAISKQNYEDALGIYDFLVEVIRENEFASFVSANNFNEFVLKGRHLLKNIEYLQ</sequence>
<keyword evidence="2" id="KW-1185">Reference proteome</keyword>
<dbReference type="EMBL" id="JAWZSR010000001">
    <property type="protein sequence ID" value="MDX8044366.1"/>
    <property type="molecule type" value="Genomic_DNA"/>
</dbReference>
<organism evidence="1 2">
    <name type="scientific">Gracilibacillus pellucidus</name>
    <dbReference type="NCBI Taxonomy" id="3095368"/>
    <lineage>
        <taxon>Bacteria</taxon>
        <taxon>Bacillati</taxon>
        <taxon>Bacillota</taxon>
        <taxon>Bacilli</taxon>
        <taxon>Bacillales</taxon>
        <taxon>Bacillaceae</taxon>
        <taxon>Gracilibacillus</taxon>
    </lineage>
</organism>
<dbReference type="Proteomes" id="UP001277972">
    <property type="component" value="Unassembled WGS sequence"/>
</dbReference>
<accession>A0ACC6M098</accession>
<proteinExistence type="predicted"/>
<evidence type="ECO:0000313" key="2">
    <source>
        <dbReference type="Proteomes" id="UP001277972"/>
    </source>
</evidence>
<name>A0ACC6M098_9BACI</name>
<evidence type="ECO:0000313" key="1">
    <source>
        <dbReference type="EMBL" id="MDX8044366.1"/>
    </source>
</evidence>
<protein>
    <submittedName>
        <fullName evidence="1">BglG family transcription antiterminator</fullName>
    </submittedName>
</protein>
<comment type="caution">
    <text evidence="1">The sequence shown here is derived from an EMBL/GenBank/DDBJ whole genome shotgun (WGS) entry which is preliminary data.</text>
</comment>
<reference evidence="1" key="1">
    <citation type="submission" date="2023-11" db="EMBL/GenBank/DDBJ databases">
        <title>Gracilibacillus pellucida a moderately halophilic bacterium isolated from saline soil in Xinjiang province.</title>
        <authorList>
            <person name="Zhang Z."/>
            <person name="Tan F."/>
            <person name="Wang Y."/>
            <person name="Xia M."/>
        </authorList>
    </citation>
    <scope>NUCLEOTIDE SEQUENCE</scope>
    <source>
        <strain evidence="1">S3-1-1</strain>
    </source>
</reference>